<evidence type="ECO:0000313" key="2">
    <source>
        <dbReference type="Proteomes" id="UP000001017"/>
    </source>
</evidence>
<dbReference type="OrthoDB" id="8310at2157"/>
<dbReference type="Pfam" id="PF02511">
    <property type="entry name" value="Thy1"/>
    <property type="match status" value="2"/>
</dbReference>
<dbReference type="SMR" id="Q978E6"/>
<dbReference type="CDD" id="cd20175">
    <property type="entry name" value="ThyX"/>
    <property type="match status" value="1"/>
</dbReference>
<dbReference type="PaxDb" id="273116-14325710"/>
<dbReference type="GO" id="GO:0004799">
    <property type="term" value="F:thymidylate synthase activity"/>
    <property type="evidence" value="ECO:0007669"/>
    <property type="project" value="TreeGrafter"/>
</dbReference>
<dbReference type="HOGENOM" id="CLU_024745_0_0_2"/>
<protein>
    <submittedName>
        <fullName evidence="1">Uncharacterized protein</fullName>
    </submittedName>
</protein>
<dbReference type="STRING" id="273116.gene:9382285"/>
<dbReference type="RefSeq" id="WP_010917702.1">
    <property type="nucleotide sequence ID" value="NC_002689.2"/>
</dbReference>
<dbReference type="DNASU" id="1442162"/>
<dbReference type="PANTHER" id="PTHR34934:SF1">
    <property type="entry name" value="FLAVIN-DEPENDENT THYMIDYLATE SYNTHASE"/>
    <property type="match status" value="1"/>
</dbReference>
<dbReference type="InterPro" id="IPR003669">
    <property type="entry name" value="Thymidylate_synthase_ThyX"/>
</dbReference>
<reference evidence="1 2" key="2">
    <citation type="journal article" date="2000" name="Proc. Natl. Acad. Sci. U.S.A.">
        <title>Archaeal adaptation to higher temperatures revealed by genomic sequence of Thermoplasma volcanium.</title>
        <authorList>
            <person name="Kawashima T."/>
            <person name="Amano N."/>
            <person name="Koike H."/>
            <person name="Makino S."/>
            <person name="Higuchi S."/>
            <person name="Kawashima-Ohya Y."/>
            <person name="Watanabe K."/>
            <person name="Yamazaki M."/>
            <person name="Kanehori K."/>
            <person name="Kawamoto T."/>
            <person name="Nunoshiba T."/>
            <person name="Yamamoto Y."/>
            <person name="Aramaki H."/>
            <person name="Makino K."/>
            <person name="Suzuki M."/>
        </authorList>
    </citation>
    <scope>NUCLEOTIDE SEQUENCE [LARGE SCALE GENOMIC DNA]</scope>
    <source>
        <strain evidence="2">ATCC 51530 / DSM 4299 / JCM 9571 / NBRC 15438 / GSS1</strain>
    </source>
</reference>
<dbReference type="GeneID" id="1442162"/>
<accession>Q978E6</accession>
<dbReference type="GO" id="GO:0006231">
    <property type="term" value="P:dTMP biosynthetic process"/>
    <property type="evidence" value="ECO:0007669"/>
    <property type="project" value="InterPro"/>
</dbReference>
<gene>
    <name evidence="1" type="ORF">TVG1521948</name>
</gene>
<organism evidence="1 2">
    <name type="scientific">Thermoplasma volcanium (strain ATCC 51530 / DSM 4299 / JCM 9571 / NBRC 15438 / GSS1)</name>
    <dbReference type="NCBI Taxonomy" id="273116"/>
    <lineage>
        <taxon>Archaea</taxon>
        <taxon>Methanobacteriati</taxon>
        <taxon>Thermoplasmatota</taxon>
        <taxon>Thermoplasmata</taxon>
        <taxon>Thermoplasmatales</taxon>
        <taxon>Thermoplasmataceae</taxon>
        <taxon>Thermoplasma</taxon>
    </lineage>
</organism>
<dbReference type="InterPro" id="IPR036098">
    <property type="entry name" value="Thymidylate_synthase_ThyX_sf"/>
</dbReference>
<keyword evidence="2" id="KW-1185">Reference proteome</keyword>
<dbReference type="Proteomes" id="UP000001017">
    <property type="component" value="Chromosome"/>
</dbReference>
<dbReference type="Gene3D" id="3.30.1360.170">
    <property type="match status" value="2"/>
</dbReference>
<name>Q978E6_THEVO</name>
<dbReference type="PANTHER" id="PTHR34934">
    <property type="entry name" value="FLAVIN-DEPENDENT THYMIDYLATE SYNTHASE"/>
    <property type="match status" value="1"/>
</dbReference>
<dbReference type="EMBL" id="BA000011">
    <property type="protein sequence ID" value="BAB60613.1"/>
    <property type="molecule type" value="Genomic_DNA"/>
</dbReference>
<dbReference type="GO" id="GO:0050797">
    <property type="term" value="F:thymidylate synthase (FAD) activity"/>
    <property type="evidence" value="ECO:0007669"/>
    <property type="project" value="InterPro"/>
</dbReference>
<dbReference type="GO" id="GO:0050660">
    <property type="term" value="F:flavin adenine dinucleotide binding"/>
    <property type="evidence" value="ECO:0007669"/>
    <property type="project" value="InterPro"/>
</dbReference>
<dbReference type="AlphaFoldDB" id="Q978E6"/>
<sequence length="515" mass="59559">MEFSNAERDVFLIKIEKMIDRGALMSRYSRASDPDIRSVYEKEFKTGAKSGEEFYRRIFLEYGDESIAELTTAQMGIQNVSNVASKIIEEIRIGLSYLEKSTRYVRYDKKVDGRYLYISPERIGISGDDAKDYVQLCDNLFEFYSKALPQVEDYLRHKFPQDKLVFQNAGGKTLTEMDQNEKKIAERSYINAVRSRALDDVRYILPASTLTNIGISGNGRALIHLIQKLMEYEIPETTKLAKDIYDELKPELPQLIDDALSGHGLEIINFKKNLMGLFPYDLTGNFERIRLLSYGEEDKELRKVASLIEYPFHGDAASLYSRSSESYVKYMKELIESIRSLRANRRMKPGRAFESVNYVFELNLNYGSFRDLQRHRFLGIIRKPLTAAYGYDTPPVISAIDELKTQYDELMANSSSFYQRLREKYGPWISQYVVPFAFKYPITFSTNLSEVTYFVELRSTAQAHFDLRDIAVSMYREVSKVHPTLSRIIKFVDTADYPLGRLSAEFRKESKKAGI</sequence>
<dbReference type="eggNOG" id="arCOG01884">
    <property type="taxonomic scope" value="Archaea"/>
</dbReference>
<proteinExistence type="predicted"/>
<dbReference type="KEGG" id="tvo:TVG1521948"/>
<dbReference type="GO" id="GO:0070402">
    <property type="term" value="F:NADPH binding"/>
    <property type="evidence" value="ECO:0007669"/>
    <property type="project" value="TreeGrafter"/>
</dbReference>
<dbReference type="SUPFAM" id="SSF69796">
    <property type="entry name" value="Thymidylate synthase-complementing protein Thy1"/>
    <property type="match status" value="2"/>
</dbReference>
<reference evidence="1 2" key="1">
    <citation type="journal article" date="1999" name="Proc. Jpn. Acad.">
        <title>Determination of the complete genomic DNA sequence of Thermoplasma volvanium GSS1.</title>
        <authorList>
            <person name="Kawashima T."/>
            <person name="Yamamoto Y."/>
            <person name="Aramaki H."/>
            <person name="Nunoshiba T."/>
            <person name="Kawamoto T."/>
            <person name="Watanabe K."/>
            <person name="Yamazaki M."/>
            <person name="Kanehori K."/>
            <person name="Amano N."/>
            <person name="Ohya Y."/>
            <person name="Makino K."/>
            <person name="Suzuki M."/>
        </authorList>
    </citation>
    <scope>NUCLEOTIDE SEQUENCE [LARGE SCALE GENOMIC DNA]</scope>
    <source>
        <strain evidence="2">ATCC 51530 / DSM 4299 / JCM 9571 / NBRC 15438 / GSS1</strain>
    </source>
</reference>
<dbReference type="PROSITE" id="PS51331">
    <property type="entry name" value="THYX"/>
    <property type="match status" value="2"/>
</dbReference>
<evidence type="ECO:0000313" key="1">
    <source>
        <dbReference type="EMBL" id="BAB60613.1"/>
    </source>
</evidence>